<dbReference type="Gene3D" id="3.40.50.150">
    <property type="entry name" value="Vaccinia Virus protein VP39"/>
    <property type="match status" value="1"/>
</dbReference>
<name>A0A0F9BRP2_9ZZZZ</name>
<dbReference type="PROSITE" id="PS51682">
    <property type="entry name" value="SAM_OMT_I"/>
    <property type="match status" value="1"/>
</dbReference>
<dbReference type="CDD" id="cd02440">
    <property type="entry name" value="AdoMet_MTases"/>
    <property type="match status" value="1"/>
</dbReference>
<dbReference type="InterPro" id="IPR002935">
    <property type="entry name" value="SAM_O-MeTrfase"/>
</dbReference>
<dbReference type="PANTHER" id="PTHR10509">
    <property type="entry name" value="O-METHYLTRANSFERASE-RELATED"/>
    <property type="match status" value="1"/>
</dbReference>
<dbReference type="GO" id="GO:0008171">
    <property type="term" value="F:O-methyltransferase activity"/>
    <property type="evidence" value="ECO:0007669"/>
    <property type="project" value="InterPro"/>
</dbReference>
<dbReference type="InterPro" id="IPR050362">
    <property type="entry name" value="Cation-dep_OMT"/>
</dbReference>
<dbReference type="AlphaFoldDB" id="A0A0F9BRP2"/>
<dbReference type="PANTHER" id="PTHR10509:SF14">
    <property type="entry name" value="CAFFEOYL-COA O-METHYLTRANSFERASE 3-RELATED"/>
    <property type="match status" value="1"/>
</dbReference>
<evidence type="ECO:0008006" key="5">
    <source>
        <dbReference type="Google" id="ProtNLM"/>
    </source>
</evidence>
<evidence type="ECO:0000256" key="3">
    <source>
        <dbReference type="ARBA" id="ARBA00022691"/>
    </source>
</evidence>
<keyword evidence="3" id="KW-0949">S-adenosyl-L-methionine</keyword>
<keyword evidence="1" id="KW-0489">Methyltransferase</keyword>
<evidence type="ECO:0000313" key="4">
    <source>
        <dbReference type="EMBL" id="KKL16542.1"/>
    </source>
</evidence>
<dbReference type="InterPro" id="IPR029063">
    <property type="entry name" value="SAM-dependent_MTases_sf"/>
</dbReference>
<gene>
    <name evidence="4" type="ORF">LCGC14_2494530</name>
</gene>
<comment type="caution">
    <text evidence="4">The sequence shown here is derived from an EMBL/GenBank/DDBJ whole genome shotgun (WGS) entry which is preliminary data.</text>
</comment>
<evidence type="ECO:0000256" key="1">
    <source>
        <dbReference type="ARBA" id="ARBA00022603"/>
    </source>
</evidence>
<reference evidence="4" key="1">
    <citation type="journal article" date="2015" name="Nature">
        <title>Complex archaea that bridge the gap between prokaryotes and eukaryotes.</title>
        <authorList>
            <person name="Spang A."/>
            <person name="Saw J.H."/>
            <person name="Jorgensen S.L."/>
            <person name="Zaremba-Niedzwiedzka K."/>
            <person name="Martijn J."/>
            <person name="Lind A.E."/>
            <person name="van Eijk R."/>
            <person name="Schleper C."/>
            <person name="Guy L."/>
            <person name="Ettema T.J."/>
        </authorList>
    </citation>
    <scope>NUCLEOTIDE SEQUENCE</scope>
</reference>
<accession>A0A0F9BRP2</accession>
<dbReference type="GO" id="GO:0008757">
    <property type="term" value="F:S-adenosylmethionine-dependent methyltransferase activity"/>
    <property type="evidence" value="ECO:0007669"/>
    <property type="project" value="TreeGrafter"/>
</dbReference>
<proteinExistence type="predicted"/>
<dbReference type="GO" id="GO:0032259">
    <property type="term" value="P:methylation"/>
    <property type="evidence" value="ECO:0007669"/>
    <property type="project" value="UniProtKB-KW"/>
</dbReference>
<sequence>MLMAGSTERMMQLEDYAIRHSTPLPPLLEELIATTREKMGNRSLMICGQLEGTLLQMLAASVGARRILEVGMFTGYSALMMAAALPDDGELITCDIDPEAIALARSFFARSPHGSKIDIREGPALDTLKTLEGPFDLVFIDADKENYVAYYEAALPMLAPNGVIAVDNVLWMGRVLDPQDESDRAIVAFNEHVRRDERVWNVILPLRDGVMLIRRK</sequence>
<evidence type="ECO:0000256" key="2">
    <source>
        <dbReference type="ARBA" id="ARBA00022679"/>
    </source>
</evidence>
<dbReference type="EMBL" id="LAZR01039621">
    <property type="protein sequence ID" value="KKL16542.1"/>
    <property type="molecule type" value="Genomic_DNA"/>
</dbReference>
<organism evidence="4">
    <name type="scientific">marine sediment metagenome</name>
    <dbReference type="NCBI Taxonomy" id="412755"/>
    <lineage>
        <taxon>unclassified sequences</taxon>
        <taxon>metagenomes</taxon>
        <taxon>ecological metagenomes</taxon>
    </lineage>
</organism>
<keyword evidence="2" id="KW-0808">Transferase</keyword>
<dbReference type="Pfam" id="PF01596">
    <property type="entry name" value="Methyltransf_3"/>
    <property type="match status" value="1"/>
</dbReference>
<protein>
    <recommendedName>
        <fullName evidence="5">O-methyltransferase domain-containing protein</fullName>
    </recommendedName>
</protein>
<dbReference type="SUPFAM" id="SSF53335">
    <property type="entry name" value="S-adenosyl-L-methionine-dependent methyltransferases"/>
    <property type="match status" value="1"/>
</dbReference>